<dbReference type="Gene3D" id="3.40.190.10">
    <property type="entry name" value="Periplasmic binding protein-like II"/>
    <property type="match status" value="2"/>
</dbReference>
<dbReference type="Proteomes" id="UP001589748">
    <property type="component" value="Unassembled WGS sequence"/>
</dbReference>
<evidence type="ECO:0000256" key="4">
    <source>
        <dbReference type="RuleBase" id="RU003744"/>
    </source>
</evidence>
<dbReference type="InterPro" id="IPR001638">
    <property type="entry name" value="Solute-binding_3/MltF_N"/>
</dbReference>
<keyword evidence="8" id="KW-1185">Reference proteome</keyword>
<evidence type="ECO:0000256" key="1">
    <source>
        <dbReference type="ARBA" id="ARBA00010333"/>
    </source>
</evidence>
<proteinExistence type="inferred from homology"/>
<keyword evidence="3 5" id="KW-0732">Signal</keyword>
<reference evidence="7 8" key="1">
    <citation type="submission" date="2024-09" db="EMBL/GenBank/DDBJ databases">
        <authorList>
            <person name="Sun Q."/>
            <person name="Mori K."/>
        </authorList>
    </citation>
    <scope>NUCLEOTIDE SEQUENCE [LARGE SCALE GENOMIC DNA]</scope>
    <source>
        <strain evidence="7 8">TISTR 1856</strain>
    </source>
</reference>
<dbReference type="CDD" id="cd13690">
    <property type="entry name" value="PBP2_GluB"/>
    <property type="match status" value="1"/>
</dbReference>
<dbReference type="RefSeq" id="WP_380137539.1">
    <property type="nucleotide sequence ID" value="NZ_JBHLUI010000008.1"/>
</dbReference>
<dbReference type="PROSITE" id="PS01039">
    <property type="entry name" value="SBP_BACTERIAL_3"/>
    <property type="match status" value="1"/>
</dbReference>
<feature type="domain" description="Solute-binding protein family 3/N-terminal" evidence="6">
    <location>
        <begin position="59"/>
        <end position="286"/>
    </location>
</feature>
<evidence type="ECO:0000256" key="5">
    <source>
        <dbReference type="SAM" id="SignalP"/>
    </source>
</evidence>
<feature type="signal peptide" evidence="5">
    <location>
        <begin position="1"/>
        <end position="23"/>
    </location>
</feature>
<evidence type="ECO:0000259" key="6">
    <source>
        <dbReference type="SMART" id="SM00062"/>
    </source>
</evidence>
<dbReference type="SUPFAM" id="SSF53850">
    <property type="entry name" value="Periplasmic binding protein-like II"/>
    <property type="match status" value="1"/>
</dbReference>
<dbReference type="Pfam" id="PF00497">
    <property type="entry name" value="SBP_bac_3"/>
    <property type="match status" value="1"/>
</dbReference>
<feature type="chain" id="PRO_5045415621" evidence="5">
    <location>
        <begin position="24"/>
        <end position="301"/>
    </location>
</feature>
<accession>A0ABV5LV98</accession>
<dbReference type="SMART" id="SM00062">
    <property type="entry name" value="PBPb"/>
    <property type="match status" value="1"/>
</dbReference>
<comment type="caution">
    <text evidence="7">The sequence shown here is derived from an EMBL/GenBank/DDBJ whole genome shotgun (WGS) entry which is preliminary data.</text>
</comment>
<sequence>MRSLRTVALAGTATALLALTACGGGGELSGSDNAEQPSADTSATFEAGTTMADIQSAGTIKIGTKFDQPGFGLANLENVPEGFDVDVAEYIAAKLGVAPDKIEWIPSPSAQREDLIANGDVSMVVATYTINDTRKERITFAGPYYVAGQQIMVAKDNTTITGPESLKDNPDAKICSVTGSTPAENIREYLANPAQLVEFAVYSDCAAQLASGQVAAVTTDNVILTGLVANSDDAFKLVGEQFTEEPYGIGIEKGDTAFCEFINSTLKEMSDDGSYEKAWNATAGQYEGTEVPTLPEADACV</sequence>
<evidence type="ECO:0000256" key="3">
    <source>
        <dbReference type="ARBA" id="ARBA00022729"/>
    </source>
</evidence>
<evidence type="ECO:0000313" key="7">
    <source>
        <dbReference type="EMBL" id="MFB9378017.1"/>
    </source>
</evidence>
<dbReference type="PROSITE" id="PS51257">
    <property type="entry name" value="PROKAR_LIPOPROTEIN"/>
    <property type="match status" value="1"/>
</dbReference>
<dbReference type="InterPro" id="IPR051455">
    <property type="entry name" value="Bact_solute-bind_prot3"/>
</dbReference>
<protein>
    <submittedName>
        <fullName evidence="7">Glutamate ABC transporter substrate-binding protein</fullName>
    </submittedName>
</protein>
<dbReference type="EMBL" id="JBHMDM010000007">
    <property type="protein sequence ID" value="MFB9378017.1"/>
    <property type="molecule type" value="Genomic_DNA"/>
</dbReference>
<keyword evidence="2" id="KW-0813">Transport</keyword>
<dbReference type="PANTHER" id="PTHR30085:SF6">
    <property type="entry name" value="ABC TRANSPORTER GLUTAMINE-BINDING PROTEIN GLNH"/>
    <property type="match status" value="1"/>
</dbReference>
<evidence type="ECO:0000256" key="2">
    <source>
        <dbReference type="ARBA" id="ARBA00022448"/>
    </source>
</evidence>
<gene>
    <name evidence="7" type="ORF">ACFFVI_13675</name>
</gene>
<name>A0ABV5LV98_9ACTN</name>
<comment type="similarity">
    <text evidence="1 4">Belongs to the bacterial solute-binding protein 3 family.</text>
</comment>
<dbReference type="InterPro" id="IPR018313">
    <property type="entry name" value="SBP_3_CS"/>
</dbReference>
<evidence type="ECO:0000313" key="8">
    <source>
        <dbReference type="Proteomes" id="UP001589748"/>
    </source>
</evidence>
<dbReference type="PANTHER" id="PTHR30085">
    <property type="entry name" value="AMINO ACID ABC TRANSPORTER PERMEASE"/>
    <property type="match status" value="1"/>
</dbReference>
<organism evidence="7 8">
    <name type="scientific">Kineococcus gynurae</name>
    <dbReference type="NCBI Taxonomy" id="452979"/>
    <lineage>
        <taxon>Bacteria</taxon>
        <taxon>Bacillati</taxon>
        <taxon>Actinomycetota</taxon>
        <taxon>Actinomycetes</taxon>
        <taxon>Kineosporiales</taxon>
        <taxon>Kineosporiaceae</taxon>
        <taxon>Kineococcus</taxon>
    </lineage>
</organism>